<organism evidence="1 2">
    <name type="scientific">Lactobacillus gasseri</name>
    <dbReference type="NCBI Taxonomy" id="1596"/>
    <lineage>
        <taxon>Bacteria</taxon>
        <taxon>Bacillati</taxon>
        <taxon>Bacillota</taxon>
        <taxon>Bacilli</taxon>
        <taxon>Lactobacillales</taxon>
        <taxon>Lactobacillaceae</taxon>
        <taxon>Lactobacillus</taxon>
    </lineage>
</organism>
<dbReference type="AlphaFoldDB" id="A0AB33ZVH9"/>
<reference evidence="1 2" key="1">
    <citation type="journal article" date="2018" name="Int. J. Syst. Evol. Microbiol.">
        <title>Lactobacillus paragasseri sp. nov., a sister taxon of Lactobacillus gasseri, based on whole-genome sequence analyses.</title>
        <authorList>
            <person name="Tanizawa Y."/>
            <person name="Tada I."/>
            <person name="Kobayashi H."/>
            <person name="Endo A."/>
            <person name="Maeno S."/>
            <person name="Toyoda A."/>
            <person name="Arita M."/>
            <person name="Nakamura Y."/>
            <person name="Sakamoto M."/>
            <person name="Ohkuma M."/>
            <person name="Tohno M."/>
        </authorList>
    </citation>
    <scope>NUCLEOTIDE SEQUENCE [LARGE SCALE GENOMIC DNA]</scope>
    <source>
        <strain evidence="1 2">JCM 1025</strain>
    </source>
</reference>
<name>A0AB33ZVH9_LACGS</name>
<proteinExistence type="predicted"/>
<comment type="caution">
    <text evidence="1">The sequence shown here is derived from an EMBL/GenBank/DDBJ whole genome shotgun (WGS) entry which is preliminary data.</text>
</comment>
<sequence length="54" mass="5793">MKTFVILVANKIISTNSPNMKNVKPMADPKLATAPASQPMSTTDLLIPVLLTIL</sequence>
<evidence type="ECO:0000313" key="2">
    <source>
        <dbReference type="Proteomes" id="UP000250668"/>
    </source>
</evidence>
<gene>
    <name evidence="1" type="ORF">LJCM1025_09580</name>
</gene>
<evidence type="ECO:0000313" key="1">
    <source>
        <dbReference type="EMBL" id="GBA96309.1"/>
    </source>
</evidence>
<protein>
    <submittedName>
        <fullName evidence="1">Uncharacterized protein</fullName>
    </submittedName>
</protein>
<accession>A0AB33ZVH9</accession>
<dbReference type="EMBL" id="BEXJ01000002">
    <property type="protein sequence ID" value="GBA96309.1"/>
    <property type="molecule type" value="Genomic_DNA"/>
</dbReference>
<dbReference type="Proteomes" id="UP000250668">
    <property type="component" value="Unassembled WGS sequence"/>
</dbReference>